<feature type="transmembrane region" description="Helical" evidence="9">
    <location>
        <begin position="128"/>
        <end position="147"/>
    </location>
</feature>
<dbReference type="EMBL" id="SHLD01000001">
    <property type="protein sequence ID" value="RZU76888.1"/>
    <property type="molecule type" value="Genomic_DNA"/>
</dbReference>
<gene>
    <name evidence="11" type="ORF">EV384_5594</name>
</gene>
<keyword evidence="8" id="KW-0902">Two-component regulatory system</keyword>
<evidence type="ECO:0000256" key="6">
    <source>
        <dbReference type="ARBA" id="ARBA00022777"/>
    </source>
</evidence>
<dbReference type="SUPFAM" id="SSF55874">
    <property type="entry name" value="ATPase domain of HSP90 chaperone/DNA topoisomerase II/histidine kinase"/>
    <property type="match status" value="1"/>
</dbReference>
<proteinExistence type="predicted"/>
<feature type="transmembrane region" description="Helical" evidence="9">
    <location>
        <begin position="104"/>
        <end position="121"/>
    </location>
</feature>
<dbReference type="SMART" id="SM00387">
    <property type="entry name" value="HATPase_c"/>
    <property type="match status" value="1"/>
</dbReference>
<dbReference type="PANTHER" id="PTHR24421:SF10">
    <property type="entry name" value="NITRATE_NITRITE SENSOR PROTEIN NARQ"/>
    <property type="match status" value="1"/>
</dbReference>
<comment type="catalytic activity">
    <reaction evidence="1">
        <text>ATP + protein L-histidine = ADP + protein N-phospho-L-histidine.</text>
        <dbReference type="EC" id="2.7.13.3"/>
    </reaction>
</comment>
<evidence type="ECO:0000313" key="12">
    <source>
        <dbReference type="Proteomes" id="UP000294114"/>
    </source>
</evidence>
<dbReference type="InterPro" id="IPR036890">
    <property type="entry name" value="HATPase_C_sf"/>
</dbReference>
<dbReference type="InterPro" id="IPR003594">
    <property type="entry name" value="HATPase_dom"/>
</dbReference>
<evidence type="ECO:0000259" key="10">
    <source>
        <dbReference type="SMART" id="SM00387"/>
    </source>
</evidence>
<keyword evidence="9" id="KW-0472">Membrane</keyword>
<dbReference type="GO" id="GO:0000155">
    <property type="term" value="F:phosphorelay sensor kinase activity"/>
    <property type="evidence" value="ECO:0007669"/>
    <property type="project" value="InterPro"/>
</dbReference>
<dbReference type="EC" id="2.7.13.3" evidence="2"/>
<reference evidence="11 12" key="1">
    <citation type="submission" date="2019-02" db="EMBL/GenBank/DDBJ databases">
        <title>Sequencing the genomes of 1000 actinobacteria strains.</title>
        <authorList>
            <person name="Klenk H.-P."/>
        </authorList>
    </citation>
    <scope>NUCLEOTIDE SEQUENCE [LARGE SCALE GENOMIC DNA]</scope>
    <source>
        <strain evidence="11 12">DSM 45612</strain>
    </source>
</reference>
<dbReference type="Gene3D" id="3.30.565.10">
    <property type="entry name" value="Histidine kinase-like ATPase, C-terminal domain"/>
    <property type="match status" value="1"/>
</dbReference>
<keyword evidence="9" id="KW-1133">Transmembrane helix</keyword>
<dbReference type="Pfam" id="PF02518">
    <property type="entry name" value="HATPase_c"/>
    <property type="match status" value="1"/>
</dbReference>
<evidence type="ECO:0000256" key="7">
    <source>
        <dbReference type="ARBA" id="ARBA00022840"/>
    </source>
</evidence>
<keyword evidence="5" id="KW-0547">Nucleotide-binding</keyword>
<dbReference type="OrthoDB" id="144293at2"/>
<dbReference type="RefSeq" id="WP_130337849.1">
    <property type="nucleotide sequence ID" value="NZ_SHLD01000001.1"/>
</dbReference>
<keyword evidence="3" id="KW-0597">Phosphoprotein</keyword>
<accession>A0A4Q8BGK3</accession>
<sequence length="495" mass="50006">MIDRDASVGSGLIGLGWLLPALATWPAPGPYPRAALLAAAPLALAGVAVLLNPVGRRRWLACGLAGVALVLHVLAYDPFFDPACDRSCLAAPVPLSTVVGPRQTALLVTATALAAAVAAVGARRPLPVRLAGAGTAALTVAAVGAPLAGRPGAAGALMTGAALLAPAEVWAEALRVRRVRRRVQRAVSQLSGDPGDPVVAVHFALPAGADGQRDVHGTGHTADSVWLDGAGRPVPDDGRAAALLLDRGAPAVRLVLGLRVEPAVALAAVTPAARLALQNARLRAAVNYQLAEVQASQRRIVEAADAERRRIERDLHDGAQQRLVAVTMQLRSARALSGDAAFDAALVEAEEHVRQALAALRAQSSESLAAVLAAEGLEAAVEDLVARAPGTARADLAVALSSAPLGWPAQRAALAAVGEALDNAARHAPGGGARVSVEDDGDRLTVRVTDDGPGGARVGDGLTAVADRAGALGGELRLHSPPGGGTTVVVSLPCA</sequence>
<organism evidence="11 12">
    <name type="scientific">Micromonospora kangleipakensis</name>
    <dbReference type="NCBI Taxonomy" id="1077942"/>
    <lineage>
        <taxon>Bacteria</taxon>
        <taxon>Bacillati</taxon>
        <taxon>Actinomycetota</taxon>
        <taxon>Actinomycetes</taxon>
        <taxon>Micromonosporales</taxon>
        <taxon>Micromonosporaceae</taxon>
        <taxon>Micromonospora</taxon>
    </lineage>
</organism>
<feature type="domain" description="Histidine kinase/HSP90-like ATPase" evidence="10">
    <location>
        <begin position="409"/>
        <end position="495"/>
    </location>
</feature>
<name>A0A4Q8BGK3_9ACTN</name>
<keyword evidence="4" id="KW-0808">Transferase</keyword>
<dbReference type="GO" id="GO:0046983">
    <property type="term" value="F:protein dimerization activity"/>
    <property type="evidence" value="ECO:0007669"/>
    <property type="project" value="InterPro"/>
</dbReference>
<evidence type="ECO:0000256" key="3">
    <source>
        <dbReference type="ARBA" id="ARBA00022553"/>
    </source>
</evidence>
<comment type="caution">
    <text evidence="11">The sequence shown here is derived from an EMBL/GenBank/DDBJ whole genome shotgun (WGS) entry which is preliminary data.</text>
</comment>
<feature type="transmembrane region" description="Helical" evidence="9">
    <location>
        <begin position="59"/>
        <end position="76"/>
    </location>
</feature>
<dbReference type="GO" id="GO:0005524">
    <property type="term" value="F:ATP binding"/>
    <property type="evidence" value="ECO:0007669"/>
    <property type="project" value="UniProtKB-KW"/>
</dbReference>
<evidence type="ECO:0000256" key="9">
    <source>
        <dbReference type="SAM" id="Phobius"/>
    </source>
</evidence>
<evidence type="ECO:0000313" key="11">
    <source>
        <dbReference type="EMBL" id="RZU76888.1"/>
    </source>
</evidence>
<keyword evidence="6 11" id="KW-0418">Kinase</keyword>
<protein>
    <recommendedName>
        <fullName evidence="2">histidine kinase</fullName>
        <ecNumber evidence="2">2.7.13.3</ecNumber>
    </recommendedName>
</protein>
<evidence type="ECO:0000256" key="1">
    <source>
        <dbReference type="ARBA" id="ARBA00000085"/>
    </source>
</evidence>
<dbReference type="CDD" id="cd16917">
    <property type="entry name" value="HATPase_UhpB-NarQ-NarX-like"/>
    <property type="match status" value="1"/>
</dbReference>
<dbReference type="GO" id="GO:0016020">
    <property type="term" value="C:membrane"/>
    <property type="evidence" value="ECO:0007669"/>
    <property type="project" value="InterPro"/>
</dbReference>
<evidence type="ECO:0000256" key="4">
    <source>
        <dbReference type="ARBA" id="ARBA00022679"/>
    </source>
</evidence>
<dbReference type="InterPro" id="IPR011712">
    <property type="entry name" value="Sig_transdc_His_kin_sub3_dim/P"/>
</dbReference>
<dbReference type="PANTHER" id="PTHR24421">
    <property type="entry name" value="NITRATE/NITRITE SENSOR PROTEIN NARX-RELATED"/>
    <property type="match status" value="1"/>
</dbReference>
<dbReference type="InterPro" id="IPR050482">
    <property type="entry name" value="Sensor_HK_TwoCompSys"/>
</dbReference>
<dbReference type="AlphaFoldDB" id="A0A4Q8BGK3"/>
<dbReference type="Pfam" id="PF07730">
    <property type="entry name" value="HisKA_3"/>
    <property type="match status" value="1"/>
</dbReference>
<evidence type="ECO:0000256" key="5">
    <source>
        <dbReference type="ARBA" id="ARBA00022741"/>
    </source>
</evidence>
<keyword evidence="12" id="KW-1185">Reference proteome</keyword>
<evidence type="ECO:0000256" key="8">
    <source>
        <dbReference type="ARBA" id="ARBA00023012"/>
    </source>
</evidence>
<keyword evidence="9" id="KW-0812">Transmembrane</keyword>
<dbReference type="Proteomes" id="UP000294114">
    <property type="component" value="Unassembled WGS sequence"/>
</dbReference>
<keyword evidence="7" id="KW-0067">ATP-binding</keyword>
<feature type="transmembrane region" description="Helical" evidence="9">
    <location>
        <begin position="33"/>
        <end position="52"/>
    </location>
</feature>
<evidence type="ECO:0000256" key="2">
    <source>
        <dbReference type="ARBA" id="ARBA00012438"/>
    </source>
</evidence>
<dbReference type="Gene3D" id="1.20.5.1930">
    <property type="match status" value="1"/>
</dbReference>